<feature type="transmembrane region" description="Helical" evidence="2">
    <location>
        <begin position="642"/>
        <end position="661"/>
    </location>
</feature>
<feature type="compositionally biased region" description="Polar residues" evidence="1">
    <location>
        <begin position="319"/>
        <end position="352"/>
    </location>
</feature>
<feature type="region of interest" description="Disordered" evidence="1">
    <location>
        <begin position="239"/>
        <end position="258"/>
    </location>
</feature>
<feature type="non-terminal residue" evidence="3">
    <location>
        <position position="1"/>
    </location>
</feature>
<feature type="compositionally biased region" description="Basic and acidic residues" evidence="1">
    <location>
        <begin position="356"/>
        <end position="368"/>
    </location>
</feature>
<keyword evidence="2" id="KW-1133">Transmembrane helix</keyword>
<dbReference type="OrthoDB" id="3439035at2759"/>
<feature type="region of interest" description="Disordered" evidence="1">
    <location>
        <begin position="106"/>
        <end position="144"/>
    </location>
</feature>
<keyword evidence="2" id="KW-0472">Membrane</keyword>
<evidence type="ECO:0000256" key="2">
    <source>
        <dbReference type="SAM" id="Phobius"/>
    </source>
</evidence>
<comment type="caution">
    <text evidence="3">The sequence shown here is derived from an EMBL/GenBank/DDBJ whole genome shotgun (WGS) entry which is preliminary data.</text>
</comment>
<feature type="compositionally biased region" description="Polar residues" evidence="1">
    <location>
        <begin position="208"/>
        <end position="229"/>
    </location>
</feature>
<organism evidence="3 4">
    <name type="scientific">Karstenula rhodostoma CBS 690.94</name>
    <dbReference type="NCBI Taxonomy" id="1392251"/>
    <lineage>
        <taxon>Eukaryota</taxon>
        <taxon>Fungi</taxon>
        <taxon>Dikarya</taxon>
        <taxon>Ascomycota</taxon>
        <taxon>Pezizomycotina</taxon>
        <taxon>Dothideomycetes</taxon>
        <taxon>Pleosporomycetidae</taxon>
        <taxon>Pleosporales</taxon>
        <taxon>Massarineae</taxon>
        <taxon>Didymosphaeriaceae</taxon>
        <taxon>Karstenula</taxon>
    </lineage>
</organism>
<accession>A0A9P4PL87</accession>
<feature type="compositionally biased region" description="Polar residues" evidence="1">
    <location>
        <begin position="385"/>
        <end position="401"/>
    </location>
</feature>
<protein>
    <submittedName>
        <fullName evidence="3">Uncharacterized protein</fullName>
    </submittedName>
</protein>
<feature type="region of interest" description="Disordered" evidence="1">
    <location>
        <begin position="55"/>
        <end position="94"/>
    </location>
</feature>
<evidence type="ECO:0000256" key="1">
    <source>
        <dbReference type="SAM" id="MobiDB-lite"/>
    </source>
</evidence>
<sequence length="717" mass="80103">LTSLESGADDFERRMIENLRNERRNDAPTPKVHAFSKARVRPRVGVTLENLERHNAKSSVALGPSAHVKFQSPPSSSGSTGSDPALNVPSGWGRKGRVRRNWLREITTHDNREPGAHDDTSIEDSPLSHKGSLHGTPASQRRRSIEDWSFDMNEASLIASTPYRPRNTRLEDIRQRELESLQEQGVATNLLDRIRESSPEEIRRPRSASTKSATAPDNATEPVQTTPEQPLSEMRLHKRNKSWQAVGKAPAITGEGTEGSPIVVYKRSSETIGMVDSRFLADTANARRPAARRDDSRDLLRRLARASSTPSPGRPEVSRPQTTPTRQTGSSSQTMVTETSPRVPTMEGSSGTIPAEKVEHTDPAKDQPRIGTHQPQSTEKRQESRAGQLSANDSQRNSINATPKPANHSIFNPKTPVVTGAWVDTIIGTPGPSTVQKPSERSQSSTSPQKGSPRKSLPQDSESAPPAEDQQPIPEVSKPTLPRSVLGALVEEARASGQRRPTDYGDSTINSLEELMAPIADTSESGEPDEDTIPLDVSTKAPRNEAERRRQEELVHIQNMDRRLRSTRTSLRDTSRGIRRVEEQIERDGERTTIVTDGNENEKRIYREYKCPCVETGGHHFSLWKASKLLFYDERLKPSRRGWGLTWLSIFLLAFLTWFILENICCEIWGHHPYASSYKGYGVVWGAPEYPYVLPTMTYRAFIKPWWRPLHAGLSWI</sequence>
<dbReference type="Proteomes" id="UP000799764">
    <property type="component" value="Unassembled WGS sequence"/>
</dbReference>
<evidence type="ECO:0000313" key="4">
    <source>
        <dbReference type="Proteomes" id="UP000799764"/>
    </source>
</evidence>
<keyword evidence="2" id="KW-0812">Transmembrane</keyword>
<proteinExistence type="predicted"/>
<feature type="non-terminal residue" evidence="3">
    <location>
        <position position="717"/>
    </location>
</feature>
<feature type="compositionally biased region" description="Basic and acidic residues" evidence="1">
    <location>
        <begin position="106"/>
        <end position="120"/>
    </location>
</feature>
<feature type="compositionally biased region" description="Polar residues" evidence="1">
    <location>
        <begin position="431"/>
        <end position="450"/>
    </location>
</feature>
<name>A0A9P4PL87_9PLEO</name>
<reference evidence="3" key="1">
    <citation type="journal article" date="2020" name="Stud. Mycol.">
        <title>101 Dothideomycetes genomes: a test case for predicting lifestyles and emergence of pathogens.</title>
        <authorList>
            <person name="Haridas S."/>
            <person name="Albert R."/>
            <person name="Binder M."/>
            <person name="Bloem J."/>
            <person name="Labutti K."/>
            <person name="Salamov A."/>
            <person name="Andreopoulos B."/>
            <person name="Baker S."/>
            <person name="Barry K."/>
            <person name="Bills G."/>
            <person name="Bluhm B."/>
            <person name="Cannon C."/>
            <person name="Castanera R."/>
            <person name="Culley D."/>
            <person name="Daum C."/>
            <person name="Ezra D."/>
            <person name="Gonzalez J."/>
            <person name="Henrissat B."/>
            <person name="Kuo A."/>
            <person name="Liang C."/>
            <person name="Lipzen A."/>
            <person name="Lutzoni F."/>
            <person name="Magnuson J."/>
            <person name="Mondo S."/>
            <person name="Nolan M."/>
            <person name="Ohm R."/>
            <person name="Pangilinan J."/>
            <person name="Park H.-J."/>
            <person name="Ramirez L."/>
            <person name="Alfaro M."/>
            <person name="Sun H."/>
            <person name="Tritt A."/>
            <person name="Yoshinaga Y."/>
            <person name="Zwiers L.-H."/>
            <person name="Turgeon B."/>
            <person name="Goodwin S."/>
            <person name="Spatafora J."/>
            <person name="Crous P."/>
            <person name="Grigoriev I."/>
        </authorList>
    </citation>
    <scope>NUCLEOTIDE SEQUENCE</scope>
    <source>
        <strain evidence="3">CBS 690.94</strain>
    </source>
</reference>
<feature type="region of interest" description="Disordered" evidence="1">
    <location>
        <begin position="189"/>
        <end position="233"/>
    </location>
</feature>
<dbReference type="EMBL" id="MU001500">
    <property type="protein sequence ID" value="KAF2445218.1"/>
    <property type="molecule type" value="Genomic_DNA"/>
</dbReference>
<feature type="compositionally biased region" description="Low complexity" evidence="1">
    <location>
        <begin position="72"/>
        <end position="82"/>
    </location>
</feature>
<feature type="compositionally biased region" description="Basic and acidic residues" evidence="1">
    <location>
        <begin position="192"/>
        <end position="204"/>
    </location>
</feature>
<dbReference type="AlphaFoldDB" id="A0A9P4PL87"/>
<evidence type="ECO:0000313" key="3">
    <source>
        <dbReference type="EMBL" id="KAF2445218.1"/>
    </source>
</evidence>
<feature type="region of interest" description="Disordered" evidence="1">
    <location>
        <begin position="304"/>
        <end position="482"/>
    </location>
</feature>
<gene>
    <name evidence="3" type="ORF">P171DRAFT_315896</name>
</gene>
<keyword evidence="4" id="KW-1185">Reference proteome</keyword>